<organism evidence="1 2">
    <name type="scientific">Stenotrophomonas ginsengisoli</name>
    <dbReference type="NCBI Taxonomy" id="336566"/>
    <lineage>
        <taxon>Bacteria</taxon>
        <taxon>Pseudomonadati</taxon>
        <taxon>Pseudomonadota</taxon>
        <taxon>Gammaproteobacteria</taxon>
        <taxon>Lysobacterales</taxon>
        <taxon>Lysobacteraceae</taxon>
        <taxon>Stenotrophomonas</taxon>
    </lineage>
</organism>
<proteinExistence type="predicted"/>
<name>A0A0R0DA03_9GAMM</name>
<dbReference type="STRING" id="336566.ABB30_13000"/>
<dbReference type="AlphaFoldDB" id="A0A0R0DA03"/>
<keyword evidence="2" id="KW-1185">Reference proteome</keyword>
<comment type="caution">
    <text evidence="1">The sequence shown here is derived from an EMBL/GenBank/DDBJ whole genome shotgun (WGS) entry which is preliminary data.</text>
</comment>
<dbReference type="PATRIC" id="fig|336566.3.peg.2110"/>
<dbReference type="Proteomes" id="UP000050956">
    <property type="component" value="Unassembled WGS sequence"/>
</dbReference>
<sequence>MHQVEEFLAKNDLKFGNQFSMAINSLIQTESNRSLLPKLVSLLPKTALHPLRVLSPTHIYLFGKSPQWSQNA</sequence>
<evidence type="ECO:0000313" key="2">
    <source>
        <dbReference type="Proteomes" id="UP000050956"/>
    </source>
</evidence>
<dbReference type="EMBL" id="LDJM01000035">
    <property type="protein sequence ID" value="KRG75018.1"/>
    <property type="molecule type" value="Genomic_DNA"/>
</dbReference>
<evidence type="ECO:0000313" key="1">
    <source>
        <dbReference type="EMBL" id="KRG75018.1"/>
    </source>
</evidence>
<protein>
    <submittedName>
        <fullName evidence="1">Uncharacterized protein</fullName>
    </submittedName>
</protein>
<gene>
    <name evidence="1" type="ORF">ABB30_13000</name>
</gene>
<accession>A0A0R0DA03</accession>
<reference evidence="1 2" key="1">
    <citation type="submission" date="2015-05" db="EMBL/GenBank/DDBJ databases">
        <title>Genome sequencing and analysis of members of genus Stenotrophomonas.</title>
        <authorList>
            <person name="Patil P.P."/>
            <person name="Midha S."/>
            <person name="Patil P.B."/>
        </authorList>
    </citation>
    <scope>NUCLEOTIDE SEQUENCE [LARGE SCALE GENOMIC DNA]</scope>
    <source>
        <strain evidence="1 2">DSM 24757</strain>
    </source>
</reference>